<evidence type="ECO:0000313" key="3">
    <source>
        <dbReference type="Proteomes" id="UP000286908"/>
    </source>
</evidence>
<dbReference type="Proteomes" id="UP000286908">
    <property type="component" value="Unassembled WGS sequence"/>
</dbReference>
<name>A0A433ZYM1_MORMO</name>
<reference evidence="2 3" key="1">
    <citation type="submission" date="2017-08" db="EMBL/GenBank/DDBJ databases">
        <title>Draft genome sequence of pheromone producing symbiont Morganella morganii, of the female New Zealand grass grub Costelytra giveni.</title>
        <authorList>
            <person name="Laugraud A."/>
            <person name="Young S.D."/>
            <person name="Hurst M.H."/>
        </authorList>
    </citation>
    <scope>NUCLEOTIDE SEQUENCE [LARGE SCALE GENOMIC DNA]</scope>
    <source>
        <strain evidence="2 3">MMsCG</strain>
    </source>
</reference>
<dbReference type="OrthoDB" id="6445325at2"/>
<organism evidence="2 3">
    <name type="scientific">Morganella morganii</name>
    <name type="common">Proteus morganii</name>
    <dbReference type="NCBI Taxonomy" id="582"/>
    <lineage>
        <taxon>Bacteria</taxon>
        <taxon>Pseudomonadati</taxon>
        <taxon>Pseudomonadota</taxon>
        <taxon>Gammaproteobacteria</taxon>
        <taxon>Enterobacterales</taxon>
        <taxon>Morganellaceae</taxon>
        <taxon>Morganella</taxon>
    </lineage>
</organism>
<protein>
    <recommendedName>
        <fullName evidence="1">DUF5405 domain-containing protein</fullName>
    </recommendedName>
</protein>
<accession>A0A433ZYM1</accession>
<feature type="domain" description="DUF5405" evidence="1">
    <location>
        <begin position="4"/>
        <end position="99"/>
    </location>
</feature>
<gene>
    <name evidence="2" type="ORF">CKG00_13240</name>
</gene>
<dbReference type="EMBL" id="NRQY01000001">
    <property type="protein sequence ID" value="RUT67219.1"/>
    <property type="molecule type" value="Genomic_DNA"/>
</dbReference>
<dbReference type="InterPro" id="IPR035404">
    <property type="entry name" value="DUF5405"/>
</dbReference>
<sequence length="107" mass="12279">MSIIDPRNGIYITDTRYAIVRRLPEEHASLPAYALIEADLENNSWSLVSRYDNPVVMVADLVAMQVIRPKDKQVKTLDEYLRFSEMIVKRCQTALSVLREMPVGDQP</sequence>
<dbReference type="Pfam" id="PF17399">
    <property type="entry name" value="DUF5405"/>
    <property type="match status" value="1"/>
</dbReference>
<evidence type="ECO:0000313" key="2">
    <source>
        <dbReference type="EMBL" id="RUT67219.1"/>
    </source>
</evidence>
<dbReference type="AlphaFoldDB" id="A0A433ZYM1"/>
<evidence type="ECO:0000259" key="1">
    <source>
        <dbReference type="Pfam" id="PF17399"/>
    </source>
</evidence>
<proteinExistence type="predicted"/>
<comment type="caution">
    <text evidence="2">The sequence shown here is derived from an EMBL/GenBank/DDBJ whole genome shotgun (WGS) entry which is preliminary data.</text>
</comment>